<dbReference type="InterPro" id="IPR017927">
    <property type="entry name" value="FAD-bd_FR_type"/>
</dbReference>
<dbReference type="GO" id="GO:0000166">
    <property type="term" value="F:nucleotide binding"/>
    <property type="evidence" value="ECO:0007669"/>
    <property type="project" value="UniProtKB-KW"/>
</dbReference>
<dbReference type="STRING" id="688.A6E04_11025"/>
<evidence type="ECO:0000313" key="12">
    <source>
        <dbReference type="Proteomes" id="UP000093523"/>
    </source>
</evidence>
<protein>
    <recommendedName>
        <fullName evidence="3">ferredoxin--NADP(+) reductase</fullName>
        <ecNumber evidence="3">1.18.1.2</ecNumber>
    </recommendedName>
</protein>
<reference evidence="11 12" key="1">
    <citation type="submission" date="2016-06" db="EMBL/GenBank/DDBJ databases">
        <authorList>
            <person name="Kjaerup R.B."/>
            <person name="Dalgaard T.S."/>
            <person name="Juul-Madsen H.R."/>
        </authorList>
    </citation>
    <scope>NUCLEOTIDE SEQUENCE [LARGE SCALE GENOMIC DNA]</scope>
    <source>
        <strain evidence="11 12">1S159</strain>
    </source>
</reference>
<keyword evidence="8" id="KW-0560">Oxidoreductase</keyword>
<dbReference type="PANTHER" id="PTHR47878:SF1">
    <property type="entry name" value="FLAVODOXIN_FERREDOXIN--NADP REDUCTASE"/>
    <property type="match status" value="1"/>
</dbReference>
<dbReference type="GO" id="GO:0034599">
    <property type="term" value="P:cellular response to oxidative stress"/>
    <property type="evidence" value="ECO:0007669"/>
    <property type="project" value="TreeGrafter"/>
</dbReference>
<dbReference type="GO" id="GO:0004324">
    <property type="term" value="F:ferredoxin-NADP+ reductase activity"/>
    <property type="evidence" value="ECO:0007669"/>
    <property type="project" value="UniProtKB-EC"/>
</dbReference>
<dbReference type="Proteomes" id="UP000093523">
    <property type="component" value="Unassembled WGS sequence"/>
</dbReference>
<dbReference type="SUPFAM" id="SSF63380">
    <property type="entry name" value="Riboflavin synthase domain-like"/>
    <property type="match status" value="1"/>
</dbReference>
<dbReference type="InterPro" id="IPR051930">
    <property type="entry name" value="FNR_type-1"/>
</dbReference>
<dbReference type="InterPro" id="IPR039261">
    <property type="entry name" value="FNR_nucleotide-bd"/>
</dbReference>
<gene>
    <name evidence="11" type="ORF">A6E04_11025</name>
</gene>
<evidence type="ECO:0000313" key="11">
    <source>
        <dbReference type="EMBL" id="OCH22363.1"/>
    </source>
</evidence>
<keyword evidence="4" id="KW-0285">Flavoprotein</keyword>
<dbReference type="Gene3D" id="3.40.50.80">
    <property type="entry name" value="Nucleotide-binding domain of ferredoxin-NADP reductase (FNR) module"/>
    <property type="match status" value="1"/>
</dbReference>
<feature type="domain" description="FAD-binding FR-type" evidence="10">
    <location>
        <begin position="6"/>
        <end position="110"/>
    </location>
</feature>
<keyword evidence="7" id="KW-0521">NADP</keyword>
<accession>A0A1B9P1Y1</accession>
<dbReference type="SUPFAM" id="SSF52343">
    <property type="entry name" value="Ferredoxin reductase-like, C-terminal NADP-linked domain"/>
    <property type="match status" value="1"/>
</dbReference>
<evidence type="ECO:0000256" key="1">
    <source>
        <dbReference type="ARBA" id="ARBA00001974"/>
    </source>
</evidence>
<evidence type="ECO:0000256" key="5">
    <source>
        <dbReference type="ARBA" id="ARBA00022741"/>
    </source>
</evidence>
<evidence type="ECO:0000256" key="8">
    <source>
        <dbReference type="ARBA" id="ARBA00023002"/>
    </source>
</evidence>
<comment type="cofactor">
    <cofactor evidence="1">
        <name>FAD</name>
        <dbReference type="ChEBI" id="CHEBI:57692"/>
    </cofactor>
</comment>
<dbReference type="RefSeq" id="WP_065610894.1">
    <property type="nucleotide sequence ID" value="NZ_CAWMPN010000008.1"/>
</dbReference>
<dbReference type="CDD" id="cd06195">
    <property type="entry name" value="FNR1"/>
    <property type="match status" value="1"/>
</dbReference>
<dbReference type="PANTHER" id="PTHR47878">
    <property type="entry name" value="OXIDOREDUCTASE FAD/NAD(P)-BINDING DOMAIN PROTEIN"/>
    <property type="match status" value="1"/>
</dbReference>
<dbReference type="EC" id="1.18.1.2" evidence="3"/>
<evidence type="ECO:0000256" key="4">
    <source>
        <dbReference type="ARBA" id="ARBA00022630"/>
    </source>
</evidence>
<dbReference type="AlphaFoldDB" id="A0A1B9P1Y1"/>
<organism evidence="11 12">
    <name type="scientific">Aliivibrio logei</name>
    <name type="common">Vibrio logei</name>
    <dbReference type="NCBI Taxonomy" id="688"/>
    <lineage>
        <taxon>Bacteria</taxon>
        <taxon>Pseudomonadati</taxon>
        <taxon>Pseudomonadota</taxon>
        <taxon>Gammaproteobacteria</taxon>
        <taxon>Vibrionales</taxon>
        <taxon>Vibrionaceae</taxon>
        <taxon>Aliivibrio</taxon>
    </lineage>
</organism>
<comment type="catalytic activity">
    <reaction evidence="9">
        <text>2 reduced [2Fe-2S]-[ferredoxin] + NADP(+) + H(+) = 2 oxidized [2Fe-2S]-[ferredoxin] + NADPH</text>
        <dbReference type="Rhea" id="RHEA:20125"/>
        <dbReference type="Rhea" id="RHEA-COMP:10000"/>
        <dbReference type="Rhea" id="RHEA-COMP:10001"/>
        <dbReference type="ChEBI" id="CHEBI:15378"/>
        <dbReference type="ChEBI" id="CHEBI:33737"/>
        <dbReference type="ChEBI" id="CHEBI:33738"/>
        <dbReference type="ChEBI" id="CHEBI:57783"/>
        <dbReference type="ChEBI" id="CHEBI:58349"/>
        <dbReference type="EC" id="1.18.1.2"/>
    </reaction>
</comment>
<dbReference type="InterPro" id="IPR017938">
    <property type="entry name" value="Riboflavin_synthase-like_b-brl"/>
</dbReference>
<name>A0A1B9P1Y1_ALILO</name>
<comment type="caution">
    <text evidence="11">The sequence shown here is derived from an EMBL/GenBank/DDBJ whole genome shotgun (WGS) entry which is preliminary data.</text>
</comment>
<dbReference type="GO" id="GO:0042167">
    <property type="term" value="P:heme catabolic process"/>
    <property type="evidence" value="ECO:0007669"/>
    <property type="project" value="TreeGrafter"/>
</dbReference>
<proteinExistence type="inferred from homology"/>
<evidence type="ECO:0000256" key="6">
    <source>
        <dbReference type="ARBA" id="ARBA00022827"/>
    </source>
</evidence>
<dbReference type="PROSITE" id="PS51384">
    <property type="entry name" value="FAD_FR"/>
    <property type="match status" value="1"/>
</dbReference>
<dbReference type="EMBL" id="MAJU01000008">
    <property type="protein sequence ID" value="OCH22363.1"/>
    <property type="molecule type" value="Genomic_DNA"/>
</dbReference>
<evidence type="ECO:0000256" key="7">
    <source>
        <dbReference type="ARBA" id="ARBA00022857"/>
    </source>
</evidence>
<evidence type="ECO:0000259" key="10">
    <source>
        <dbReference type="PROSITE" id="PS51384"/>
    </source>
</evidence>
<dbReference type="OrthoDB" id="9784483at2"/>
<dbReference type="Gene3D" id="2.40.30.10">
    <property type="entry name" value="Translation factors"/>
    <property type="match status" value="1"/>
</dbReference>
<comment type="similarity">
    <text evidence="2">Belongs to the ferredoxin--NADP reductase type 1 family.</text>
</comment>
<dbReference type="InterPro" id="IPR001433">
    <property type="entry name" value="OxRdtase_FAD/NAD-bd"/>
</dbReference>
<sequence length="257" mass="29036">MTEIPHGLIKGVVLSRYDWTDRLFSLYVEAPIDAYTAGQFTKLALPDGSGGWVRRAYSIVNNPKQAIGHQHMEFLIIADDLGELSPRLHRLNSGDDIFVGKDAAGFMTLDEVPVHVDDLWLLSTGTAIGPFISLLETPSLETRFKNIILVHAVRTHAELIYHDRIQRLLHRFNRRLHYVPIVSREHVTGTLRGRIPSLLLNGSIEKQTQCPLNKAHSFLYLCGNPCMVKDTASALNELGFQKHLRKKAGQFSSENYW</sequence>
<evidence type="ECO:0000256" key="3">
    <source>
        <dbReference type="ARBA" id="ARBA00013223"/>
    </source>
</evidence>
<keyword evidence="6" id="KW-0274">FAD</keyword>
<keyword evidence="5" id="KW-0547">Nucleotide-binding</keyword>
<evidence type="ECO:0000256" key="2">
    <source>
        <dbReference type="ARBA" id="ARBA00008312"/>
    </source>
</evidence>
<dbReference type="Pfam" id="PF00175">
    <property type="entry name" value="NAD_binding_1"/>
    <property type="match status" value="1"/>
</dbReference>
<dbReference type="InterPro" id="IPR033892">
    <property type="entry name" value="FNR_bac"/>
</dbReference>
<evidence type="ECO:0000256" key="9">
    <source>
        <dbReference type="ARBA" id="ARBA00047776"/>
    </source>
</evidence>